<dbReference type="OrthoDB" id="9798046at2"/>
<accession>A0A1H6AJ43</accession>
<gene>
    <name evidence="2" type="ORF">SAMN05421819_3181</name>
</gene>
<evidence type="ECO:0000313" key="2">
    <source>
        <dbReference type="EMBL" id="SEG48412.1"/>
    </source>
</evidence>
<keyword evidence="1" id="KW-1277">Toxin-antitoxin system</keyword>
<dbReference type="Pfam" id="PF05016">
    <property type="entry name" value="ParE_toxin"/>
    <property type="match status" value="1"/>
</dbReference>
<proteinExistence type="predicted"/>
<keyword evidence="3" id="KW-1185">Reference proteome</keyword>
<dbReference type="InterPro" id="IPR007712">
    <property type="entry name" value="RelE/ParE_toxin"/>
</dbReference>
<evidence type="ECO:0000256" key="1">
    <source>
        <dbReference type="ARBA" id="ARBA00022649"/>
    </source>
</evidence>
<dbReference type="AlphaFoldDB" id="A0A1H6AJ43"/>
<dbReference type="Gene3D" id="3.30.2310.20">
    <property type="entry name" value="RelE-like"/>
    <property type="match status" value="1"/>
</dbReference>
<sequence>MARYILAPAAARDLEAIYRYLLQGASLAVANRVETDIYKAFDDLASLPSIGYRREDIRRSGFLSHTVFQYLILFRRNPELRIYRIIHGARDIPRRL</sequence>
<reference evidence="2 3" key="1">
    <citation type="submission" date="2016-10" db="EMBL/GenBank/DDBJ databases">
        <authorList>
            <person name="de Groot N.N."/>
        </authorList>
    </citation>
    <scope>NUCLEOTIDE SEQUENCE [LARGE SCALE GENOMIC DNA]</scope>
    <source>
        <strain evidence="2 3">DSM 22489</strain>
    </source>
</reference>
<protein>
    <submittedName>
        <fullName evidence="2">Plasmid stabilization system protein ParE</fullName>
    </submittedName>
</protein>
<dbReference type="InterPro" id="IPR035093">
    <property type="entry name" value="RelE/ParE_toxin_dom_sf"/>
</dbReference>
<dbReference type="EMBL" id="FNVA01000005">
    <property type="protein sequence ID" value="SEG48412.1"/>
    <property type="molecule type" value="Genomic_DNA"/>
</dbReference>
<dbReference type="RefSeq" id="WP_103934033.1">
    <property type="nucleotide sequence ID" value="NZ_FNVA01000005.1"/>
</dbReference>
<name>A0A1H6AJ43_9BACT</name>
<organism evidence="2 3">
    <name type="scientific">Bryocella elongata</name>
    <dbReference type="NCBI Taxonomy" id="863522"/>
    <lineage>
        <taxon>Bacteria</taxon>
        <taxon>Pseudomonadati</taxon>
        <taxon>Acidobacteriota</taxon>
        <taxon>Terriglobia</taxon>
        <taxon>Terriglobales</taxon>
        <taxon>Acidobacteriaceae</taxon>
        <taxon>Bryocella</taxon>
    </lineage>
</organism>
<evidence type="ECO:0000313" key="3">
    <source>
        <dbReference type="Proteomes" id="UP000236728"/>
    </source>
</evidence>
<dbReference type="Proteomes" id="UP000236728">
    <property type="component" value="Unassembled WGS sequence"/>
</dbReference>